<dbReference type="AlphaFoldDB" id="A0A1I8AFU5"/>
<proteinExistence type="predicted"/>
<sequence length="507" mass="57741">MESYKTKANSIALCVLLATPFDSSSVEHPNVTTKDFSSPFGCFNESAILERTRGVLVAHAQRSAKPHVSSVQKLHNQINGEIEYYLEHLKWKVVQRLSKEHSKFVVRGSFEFYFAEVGHTIRRFVFLQSDVNETLLKKEVRRSLRNLLERVFPAAFLCLPMGACKSPSSAYSECLAENAASWQKAFFGADLQAVARKVAVLVLRLRNVQRAAEELHAMLLQAPENLDEAAFGAFAEARFCETVVFCPKECVARAKTCFRTVGDLWAKKLFQVQQLVKNFGKGFAEIEDDIVNIFLSRKARRSTTVAELVFKKCGPLRRAREVPKGDIFFLQEREEPTVVLQGTVLHVEKLVNASLNLWSRAAEDLCPTELAPKQQCFDGTHFVTPSHPTQNPVHTHLRPQGLFTASIYYPPYPQEKTKSCHCIRWIEIPLVDPKVHEMSHRVWEQLIRNHYKAVVFDQSTQNLRSDLIRLDRFLHRNHRYHAFHLRFSLAATCAELSSFGSLTGKVP</sequence>
<keyword evidence="1" id="KW-1185">Reference proteome</keyword>
<dbReference type="Proteomes" id="UP000095287">
    <property type="component" value="Unplaced"/>
</dbReference>
<dbReference type="WBParaSite" id="L893_g5294.t1">
    <property type="protein sequence ID" value="L893_g5294.t1"/>
    <property type="gene ID" value="L893_g5294"/>
</dbReference>
<protein>
    <submittedName>
        <fullName evidence="2">DUF4461 domain-containing protein</fullName>
    </submittedName>
</protein>
<evidence type="ECO:0000313" key="1">
    <source>
        <dbReference type="Proteomes" id="UP000095287"/>
    </source>
</evidence>
<reference evidence="2" key="1">
    <citation type="submission" date="2016-11" db="UniProtKB">
        <authorList>
            <consortium name="WormBaseParasite"/>
        </authorList>
    </citation>
    <scope>IDENTIFICATION</scope>
</reference>
<accession>A0A1I8AFU5</accession>
<organism evidence="1 2">
    <name type="scientific">Steinernema glaseri</name>
    <dbReference type="NCBI Taxonomy" id="37863"/>
    <lineage>
        <taxon>Eukaryota</taxon>
        <taxon>Metazoa</taxon>
        <taxon>Ecdysozoa</taxon>
        <taxon>Nematoda</taxon>
        <taxon>Chromadorea</taxon>
        <taxon>Rhabditida</taxon>
        <taxon>Tylenchina</taxon>
        <taxon>Panagrolaimomorpha</taxon>
        <taxon>Strongyloidoidea</taxon>
        <taxon>Steinernematidae</taxon>
        <taxon>Steinernema</taxon>
    </lineage>
</organism>
<evidence type="ECO:0000313" key="2">
    <source>
        <dbReference type="WBParaSite" id="L893_g5294.t1"/>
    </source>
</evidence>
<name>A0A1I8AFU5_9BILA</name>